<keyword evidence="1" id="KW-0472">Membrane</keyword>
<dbReference type="Pfam" id="PF06055">
    <property type="entry name" value="ExoD"/>
    <property type="match status" value="1"/>
</dbReference>
<comment type="caution">
    <text evidence="2">The sequence shown here is derived from an EMBL/GenBank/DDBJ whole genome shotgun (WGS) entry which is preliminary data.</text>
</comment>
<evidence type="ECO:0000256" key="1">
    <source>
        <dbReference type="SAM" id="Phobius"/>
    </source>
</evidence>
<name>K2PA57_9HYPH</name>
<dbReference type="AlphaFoldDB" id="K2PA57"/>
<dbReference type="Proteomes" id="UP000007374">
    <property type="component" value="Unassembled WGS sequence"/>
</dbReference>
<protein>
    <submittedName>
        <fullName evidence="2">Exopolysaccharide synthesis, ExoD</fullName>
    </submittedName>
</protein>
<sequence length="210" mass="22756">MELDTVSGASPAEHPPRRLSCIFQELADRAGEKVTVAEIRQALGDRSFAALLVFFASLNLLPFPPGSTIVLGPPIVIIAMQMVLGNKTVWLPRFILSKSIGADKFRHMSQKVIPRLVWLEQFIKPRYWPFGRSQADRIIGVIELVLAIAVTLPIPLGNWFPAFSCVLIGLALSERDGILLSFGIFCGTLSLLVIAAVVGAAGALAGFLIH</sequence>
<gene>
    <name evidence="2" type="ORF">NA8A_04520</name>
</gene>
<keyword evidence="3" id="KW-1185">Reference proteome</keyword>
<dbReference type="PANTHER" id="PTHR41795:SF1">
    <property type="entry name" value="EXOPOLYSACCHARIDE SYNTHESIS PROTEIN"/>
    <property type="match status" value="1"/>
</dbReference>
<accession>K2PA57</accession>
<dbReference type="RefSeq" id="WP_009756180.1">
    <property type="nucleotide sequence ID" value="NZ_AMSI01000002.1"/>
</dbReference>
<dbReference type="eggNOG" id="COG3932">
    <property type="taxonomic scope" value="Bacteria"/>
</dbReference>
<feature type="transmembrane region" description="Helical" evidence="1">
    <location>
        <begin position="47"/>
        <end position="63"/>
    </location>
</feature>
<proteinExistence type="predicted"/>
<dbReference type="PIRSF" id="PIRSF033239">
    <property type="entry name" value="ExoD"/>
    <property type="match status" value="1"/>
</dbReference>
<evidence type="ECO:0000313" key="2">
    <source>
        <dbReference type="EMBL" id="EKF44046.1"/>
    </source>
</evidence>
<dbReference type="InterPro" id="IPR010331">
    <property type="entry name" value="ExoD"/>
</dbReference>
<organism evidence="2 3">
    <name type="scientific">Nitratireductor indicus C115</name>
    <dbReference type="NCBI Taxonomy" id="1231190"/>
    <lineage>
        <taxon>Bacteria</taxon>
        <taxon>Pseudomonadati</taxon>
        <taxon>Pseudomonadota</taxon>
        <taxon>Alphaproteobacteria</taxon>
        <taxon>Hyphomicrobiales</taxon>
        <taxon>Phyllobacteriaceae</taxon>
        <taxon>Nitratireductor</taxon>
    </lineage>
</organism>
<feature type="transmembrane region" description="Helical" evidence="1">
    <location>
        <begin position="178"/>
        <end position="209"/>
    </location>
</feature>
<reference evidence="2 3" key="1">
    <citation type="journal article" date="2012" name="J. Bacteriol.">
        <title>Genome Sequence of Nitratireductor indicus Type Strain C115.</title>
        <authorList>
            <person name="Lai Q."/>
            <person name="Li G."/>
            <person name="Yu Z."/>
            <person name="Shao Z."/>
        </authorList>
    </citation>
    <scope>NUCLEOTIDE SEQUENCE [LARGE SCALE GENOMIC DNA]</scope>
    <source>
        <strain evidence="2 3">C115</strain>
    </source>
</reference>
<keyword evidence="1" id="KW-1133">Transmembrane helix</keyword>
<dbReference type="EMBL" id="AMSI01000002">
    <property type="protein sequence ID" value="EKF44046.1"/>
    <property type="molecule type" value="Genomic_DNA"/>
</dbReference>
<dbReference type="PATRIC" id="fig|1231190.3.peg.946"/>
<evidence type="ECO:0000313" key="3">
    <source>
        <dbReference type="Proteomes" id="UP000007374"/>
    </source>
</evidence>
<dbReference type="PANTHER" id="PTHR41795">
    <property type="entry name" value="EXOPOLYSACCHARIDE SYNTHESIS PROTEIN"/>
    <property type="match status" value="1"/>
</dbReference>
<keyword evidence="1" id="KW-0812">Transmembrane</keyword>
<feature type="transmembrane region" description="Helical" evidence="1">
    <location>
        <begin position="75"/>
        <end position="96"/>
    </location>
</feature>
<dbReference type="OrthoDB" id="8550083at2"/>
<feature type="transmembrane region" description="Helical" evidence="1">
    <location>
        <begin position="144"/>
        <end position="172"/>
    </location>
</feature>